<dbReference type="RefSeq" id="WP_206937057.1">
    <property type="nucleotide sequence ID" value="NZ_JAFLNF010000001.1"/>
</dbReference>
<dbReference type="EMBL" id="JAFLNF010000001">
    <property type="protein sequence ID" value="MBO0343600.1"/>
    <property type="molecule type" value="Genomic_DNA"/>
</dbReference>
<dbReference type="InterPro" id="IPR005017">
    <property type="entry name" value="OMPP1/FadL/TodX"/>
</dbReference>
<accession>A0A939EJ43</accession>
<keyword evidence="6" id="KW-0472">Membrane</keyword>
<evidence type="ECO:0000256" key="5">
    <source>
        <dbReference type="ARBA" id="ARBA00022729"/>
    </source>
</evidence>
<evidence type="ECO:0000256" key="7">
    <source>
        <dbReference type="ARBA" id="ARBA00023237"/>
    </source>
</evidence>
<sequence length="429" mass="45346">MIKSWAVGKGLLLSATALVAVIAASSAQAGGFALREQSTYYQGMSFAGNGTTGPSISSIFWNPATITGASDGLTIEAHNAFIFPRAELEGTSTIGAATLPVDSGDFVGDAWIGSNYLSYKVSDEIYLGMAINAPFGLSTKPDDGNWAGAGYNRSSKVFSLNANPIVGFKVNEMFSVAVGAQIQYLDVRLTNSAAHPLALNATTALEGDSTSVGWTAGVTFTPMQGTEIGLGFRSAVGHDLNGTVSLPVASGGLAAGTYNINTKLITPEVVTLSAKQSITDNFRLLGTFEWSNWSRLEAPKVLLSDFGNAQLTALPFNYDDGYFLSIGGEFDFNDQITLRAGAAYEWSPVSDAVRSARLPDNDRIWVSAGGSYKMKENLSFDVGYTHIFGTNTDVNIVPGHQDYSATKGSLVGSVESSVDILSASLRYTW</sequence>
<keyword evidence="10" id="KW-1185">Reference proteome</keyword>
<evidence type="ECO:0000256" key="1">
    <source>
        <dbReference type="ARBA" id="ARBA00004571"/>
    </source>
</evidence>
<evidence type="ECO:0000313" key="9">
    <source>
        <dbReference type="EMBL" id="MBO0343600.1"/>
    </source>
</evidence>
<organism evidence="9 10">
    <name type="scientific">Roseibium limicola</name>
    <dbReference type="NCBI Taxonomy" id="2816037"/>
    <lineage>
        <taxon>Bacteria</taxon>
        <taxon>Pseudomonadati</taxon>
        <taxon>Pseudomonadota</taxon>
        <taxon>Alphaproteobacteria</taxon>
        <taxon>Hyphomicrobiales</taxon>
        <taxon>Stappiaceae</taxon>
        <taxon>Roseibium</taxon>
    </lineage>
</organism>
<evidence type="ECO:0000256" key="3">
    <source>
        <dbReference type="ARBA" id="ARBA00022452"/>
    </source>
</evidence>
<feature type="signal peptide" evidence="8">
    <location>
        <begin position="1"/>
        <end position="29"/>
    </location>
</feature>
<keyword evidence="4" id="KW-0812">Transmembrane</keyword>
<dbReference type="SUPFAM" id="SSF56935">
    <property type="entry name" value="Porins"/>
    <property type="match status" value="1"/>
</dbReference>
<gene>
    <name evidence="9" type="ORF">J0X15_00065</name>
</gene>
<reference evidence="9" key="1">
    <citation type="submission" date="2021-03" db="EMBL/GenBank/DDBJ databases">
        <title>Roseibium sp. CAU 1637 isolated from Incheon.</title>
        <authorList>
            <person name="Kim W."/>
        </authorList>
    </citation>
    <scope>NUCLEOTIDE SEQUENCE</scope>
    <source>
        <strain evidence="9">CAU 1637</strain>
    </source>
</reference>
<dbReference type="AlphaFoldDB" id="A0A939EJ43"/>
<dbReference type="PANTHER" id="PTHR35093:SF8">
    <property type="entry name" value="OUTER MEMBRANE PROTEIN NMB0088-RELATED"/>
    <property type="match status" value="1"/>
</dbReference>
<dbReference type="PANTHER" id="PTHR35093">
    <property type="entry name" value="OUTER MEMBRANE PROTEIN NMB0088-RELATED"/>
    <property type="match status" value="1"/>
</dbReference>
<protein>
    <submittedName>
        <fullName evidence="9">Outer membrane protein transport protein</fullName>
    </submittedName>
</protein>
<keyword evidence="7" id="KW-0998">Cell outer membrane</keyword>
<dbReference type="Pfam" id="PF03349">
    <property type="entry name" value="Toluene_X"/>
    <property type="match status" value="1"/>
</dbReference>
<name>A0A939EJ43_9HYPH</name>
<evidence type="ECO:0000256" key="6">
    <source>
        <dbReference type="ARBA" id="ARBA00023136"/>
    </source>
</evidence>
<keyword evidence="5 8" id="KW-0732">Signal</keyword>
<dbReference type="GO" id="GO:0009279">
    <property type="term" value="C:cell outer membrane"/>
    <property type="evidence" value="ECO:0007669"/>
    <property type="project" value="UniProtKB-SubCell"/>
</dbReference>
<dbReference type="Gene3D" id="2.40.160.60">
    <property type="entry name" value="Outer membrane protein transport protein (OMPP1/FadL/TodX)"/>
    <property type="match status" value="1"/>
</dbReference>
<comment type="subcellular location">
    <subcellularLocation>
        <location evidence="1">Cell outer membrane</location>
        <topology evidence="1">Multi-pass membrane protein</topology>
    </subcellularLocation>
</comment>
<proteinExistence type="inferred from homology"/>
<dbReference type="Proteomes" id="UP000664779">
    <property type="component" value="Unassembled WGS sequence"/>
</dbReference>
<evidence type="ECO:0000256" key="4">
    <source>
        <dbReference type="ARBA" id="ARBA00022692"/>
    </source>
</evidence>
<evidence type="ECO:0000256" key="2">
    <source>
        <dbReference type="ARBA" id="ARBA00008163"/>
    </source>
</evidence>
<dbReference type="GO" id="GO:0015483">
    <property type="term" value="F:long-chain fatty acid transporting porin activity"/>
    <property type="evidence" value="ECO:0007669"/>
    <property type="project" value="TreeGrafter"/>
</dbReference>
<evidence type="ECO:0000313" key="10">
    <source>
        <dbReference type="Proteomes" id="UP000664779"/>
    </source>
</evidence>
<keyword evidence="3" id="KW-1134">Transmembrane beta strand</keyword>
<feature type="chain" id="PRO_5037804055" evidence="8">
    <location>
        <begin position="30"/>
        <end position="429"/>
    </location>
</feature>
<comment type="caution">
    <text evidence="9">The sequence shown here is derived from an EMBL/GenBank/DDBJ whole genome shotgun (WGS) entry which is preliminary data.</text>
</comment>
<evidence type="ECO:0000256" key="8">
    <source>
        <dbReference type="SAM" id="SignalP"/>
    </source>
</evidence>
<comment type="similarity">
    <text evidence="2">Belongs to the OmpP1/FadL family.</text>
</comment>